<organism evidence="2 3">
    <name type="scientific">Zizania palustris</name>
    <name type="common">Northern wild rice</name>
    <dbReference type="NCBI Taxonomy" id="103762"/>
    <lineage>
        <taxon>Eukaryota</taxon>
        <taxon>Viridiplantae</taxon>
        <taxon>Streptophyta</taxon>
        <taxon>Embryophyta</taxon>
        <taxon>Tracheophyta</taxon>
        <taxon>Spermatophyta</taxon>
        <taxon>Magnoliopsida</taxon>
        <taxon>Liliopsida</taxon>
        <taxon>Poales</taxon>
        <taxon>Poaceae</taxon>
        <taxon>BOP clade</taxon>
        <taxon>Oryzoideae</taxon>
        <taxon>Oryzeae</taxon>
        <taxon>Zizaniinae</taxon>
        <taxon>Zizania</taxon>
    </lineage>
</organism>
<comment type="caution">
    <text evidence="2">The sequence shown here is derived from an EMBL/GenBank/DDBJ whole genome shotgun (WGS) entry which is preliminary data.</text>
</comment>
<feature type="compositionally biased region" description="Basic and acidic residues" evidence="1">
    <location>
        <begin position="47"/>
        <end position="57"/>
    </location>
</feature>
<evidence type="ECO:0000313" key="3">
    <source>
        <dbReference type="Proteomes" id="UP000729402"/>
    </source>
</evidence>
<feature type="region of interest" description="Disordered" evidence="1">
    <location>
        <begin position="1"/>
        <end position="57"/>
    </location>
</feature>
<dbReference type="EMBL" id="JAAALK010000283">
    <property type="protein sequence ID" value="KAG8076854.1"/>
    <property type="molecule type" value="Genomic_DNA"/>
</dbReference>
<name>A0A8J5TDD8_ZIZPA</name>
<protein>
    <submittedName>
        <fullName evidence="2">Uncharacterized protein</fullName>
    </submittedName>
</protein>
<feature type="compositionally biased region" description="Basic residues" evidence="1">
    <location>
        <begin position="37"/>
        <end position="46"/>
    </location>
</feature>
<evidence type="ECO:0000256" key="1">
    <source>
        <dbReference type="SAM" id="MobiDB-lite"/>
    </source>
</evidence>
<keyword evidence="3" id="KW-1185">Reference proteome</keyword>
<reference evidence="2" key="1">
    <citation type="journal article" date="2021" name="bioRxiv">
        <title>Whole Genome Assembly and Annotation of Northern Wild Rice, Zizania palustris L., Supports a Whole Genome Duplication in the Zizania Genus.</title>
        <authorList>
            <person name="Haas M."/>
            <person name="Kono T."/>
            <person name="Macchietto M."/>
            <person name="Millas R."/>
            <person name="McGilp L."/>
            <person name="Shao M."/>
            <person name="Duquette J."/>
            <person name="Hirsch C.N."/>
            <person name="Kimball J."/>
        </authorList>
    </citation>
    <scope>NUCLEOTIDE SEQUENCE</scope>
    <source>
        <tissue evidence="2">Fresh leaf tissue</tissue>
    </source>
</reference>
<dbReference type="Proteomes" id="UP000729402">
    <property type="component" value="Unassembled WGS sequence"/>
</dbReference>
<feature type="region of interest" description="Disordered" evidence="1">
    <location>
        <begin position="115"/>
        <end position="185"/>
    </location>
</feature>
<gene>
    <name evidence="2" type="ORF">GUJ93_ZPchr0006g41814</name>
</gene>
<accession>A0A8J5TDD8</accession>
<sequence length="185" mass="19426">MVDSKISKIASGQPTIDRLVPRGSQSADGCPTGARNASRRARSRNTPRRDPVVPRSHHDALLVGASARVMPSPHPSPTVPPRLTRRLASRAPVTPHLLRPIANRTRACPMPCLLASHTNQPPRPLLASSAQTRPSGMRGGSRGSGRRVWGPAGTGDDGAADTGDEGVRRRSRGVFGAPIGGPSVD</sequence>
<evidence type="ECO:0000313" key="2">
    <source>
        <dbReference type="EMBL" id="KAG8076854.1"/>
    </source>
</evidence>
<dbReference type="AlphaFoldDB" id="A0A8J5TDD8"/>
<reference evidence="2" key="2">
    <citation type="submission" date="2021-02" db="EMBL/GenBank/DDBJ databases">
        <authorList>
            <person name="Kimball J.A."/>
            <person name="Haas M.W."/>
            <person name="Macchietto M."/>
            <person name="Kono T."/>
            <person name="Duquette J."/>
            <person name="Shao M."/>
        </authorList>
    </citation>
    <scope>NUCLEOTIDE SEQUENCE</scope>
    <source>
        <tissue evidence="2">Fresh leaf tissue</tissue>
    </source>
</reference>
<proteinExistence type="predicted"/>